<dbReference type="KEGG" id="nta:107819334"/>
<name>A0A1S4CI87_TOBAC</name>
<dbReference type="PaxDb" id="4097-A0A1S4CI87"/>
<reference evidence="1" key="1">
    <citation type="submission" date="2025-08" db="UniProtKB">
        <authorList>
            <consortium name="RefSeq"/>
        </authorList>
    </citation>
    <scope>IDENTIFICATION</scope>
</reference>
<evidence type="ECO:0000313" key="1">
    <source>
        <dbReference type="RefSeq" id="XP_016500922.1"/>
    </source>
</evidence>
<organism evidence="1">
    <name type="scientific">Nicotiana tabacum</name>
    <name type="common">Common tobacco</name>
    <dbReference type="NCBI Taxonomy" id="4097"/>
    <lineage>
        <taxon>Eukaryota</taxon>
        <taxon>Viridiplantae</taxon>
        <taxon>Streptophyta</taxon>
        <taxon>Embryophyta</taxon>
        <taxon>Tracheophyta</taxon>
        <taxon>Spermatophyta</taxon>
        <taxon>Magnoliopsida</taxon>
        <taxon>eudicotyledons</taxon>
        <taxon>Gunneridae</taxon>
        <taxon>Pentapetalae</taxon>
        <taxon>asterids</taxon>
        <taxon>lamiids</taxon>
        <taxon>Solanales</taxon>
        <taxon>Solanaceae</taxon>
        <taxon>Nicotianoideae</taxon>
        <taxon>Nicotianeae</taxon>
        <taxon>Nicotiana</taxon>
    </lineage>
</organism>
<protein>
    <recommendedName>
        <fullName evidence="2">Reverse transcriptase domain-containing protein</fullName>
    </recommendedName>
</protein>
<gene>
    <name evidence="1" type="primary">LOC107819334</name>
</gene>
<dbReference type="AlphaFoldDB" id="A0A1S4CI87"/>
<accession>A0A1S4CI87</accession>
<proteinExistence type="predicted"/>
<sequence>MDLEIKRSRRKRTGCKKPMIKWVNLTKDKAQELGEKLLAMRAWMSMGGASNMWFKTADCIRVATREVLGVTKGSPGSHKGDWWWNGEVQDKVKAKKVAYLKLVESTNVEEKKTYWECYKKAKKEAKLAVTTAKNATFAHLYEELEGKGRDKRLYRLAKGSVLSPCLFALAMDVLSRHIQWEVPWCMLFSDDILLIDETRSGVNTSGSGVTALAEPWAQVRSHKSGSVIADARLELGGKYRKSGFL</sequence>
<dbReference type="OrthoDB" id="1306239at2759"/>
<evidence type="ECO:0008006" key="2">
    <source>
        <dbReference type="Google" id="ProtNLM"/>
    </source>
</evidence>
<dbReference type="RefSeq" id="XP_016500922.1">
    <property type="nucleotide sequence ID" value="XM_016645436.1"/>
</dbReference>